<dbReference type="GO" id="GO:0005096">
    <property type="term" value="F:GTPase activator activity"/>
    <property type="evidence" value="ECO:0007669"/>
    <property type="project" value="TreeGrafter"/>
</dbReference>
<evidence type="ECO:0000313" key="4">
    <source>
        <dbReference type="Proteomes" id="UP000030747"/>
    </source>
</evidence>
<reference evidence="3" key="1">
    <citation type="submission" date="2013-10" db="EMBL/GenBank/DDBJ databases">
        <title>Genomic analysis of the causative agents of coccidiosis in chickens.</title>
        <authorList>
            <person name="Reid A.J."/>
            <person name="Blake D."/>
            <person name="Billington K."/>
            <person name="Browne H."/>
            <person name="Dunn M."/>
            <person name="Hung S."/>
            <person name="Kawahara F."/>
            <person name="Miranda-Saavedra D."/>
            <person name="Mourier T."/>
            <person name="Nagra H."/>
            <person name="Otto T.D."/>
            <person name="Rawlings N."/>
            <person name="Sanchez A."/>
            <person name="Sanders M."/>
            <person name="Subramaniam C."/>
            <person name="Tay Y."/>
            <person name="Dear P."/>
            <person name="Doerig C."/>
            <person name="Gruber A."/>
            <person name="Parkinson J."/>
            <person name="Shirley M."/>
            <person name="Wan K.L."/>
            <person name="Berriman M."/>
            <person name="Tomley F."/>
            <person name="Pain A."/>
        </authorList>
    </citation>
    <scope>NUCLEOTIDE SEQUENCE [LARGE SCALE GENOMIC DNA]</scope>
    <source>
        <strain evidence="3">Houghton</strain>
    </source>
</reference>
<feature type="region of interest" description="Disordered" evidence="1">
    <location>
        <begin position="315"/>
        <end position="334"/>
    </location>
</feature>
<accession>U6L2A5</accession>
<feature type="region of interest" description="Disordered" evidence="1">
    <location>
        <begin position="413"/>
        <end position="493"/>
    </location>
</feature>
<dbReference type="VEuPathDB" id="ToxoDB:ETH_00002310"/>
<feature type="region of interest" description="Disordered" evidence="1">
    <location>
        <begin position="349"/>
        <end position="401"/>
    </location>
</feature>
<dbReference type="RefSeq" id="XP_013234078.1">
    <property type="nucleotide sequence ID" value="XM_013378624.1"/>
</dbReference>
<feature type="compositionally biased region" description="Basic and acidic residues" evidence="1">
    <location>
        <begin position="291"/>
        <end position="302"/>
    </location>
</feature>
<dbReference type="InterPro" id="IPR050302">
    <property type="entry name" value="Rab_GAP_TBC_domain"/>
</dbReference>
<dbReference type="OrthoDB" id="294251at2759"/>
<dbReference type="InterPro" id="IPR035969">
    <property type="entry name" value="Rab-GAP_TBC_sf"/>
</dbReference>
<dbReference type="GeneID" id="25249677"/>
<dbReference type="SUPFAM" id="SSF47923">
    <property type="entry name" value="Ypt/Rab-GAP domain of gyp1p"/>
    <property type="match status" value="2"/>
</dbReference>
<evidence type="ECO:0000256" key="1">
    <source>
        <dbReference type="SAM" id="MobiDB-lite"/>
    </source>
</evidence>
<dbReference type="PANTHER" id="PTHR47219">
    <property type="entry name" value="RAB GTPASE-ACTIVATING PROTEIN 1-LIKE"/>
    <property type="match status" value="1"/>
</dbReference>
<feature type="compositionally biased region" description="Acidic residues" evidence="1">
    <location>
        <begin position="315"/>
        <end position="333"/>
    </location>
</feature>
<dbReference type="Gene3D" id="1.10.472.80">
    <property type="entry name" value="Ypt/Rab-GAP domain of gyp1p, domain 3"/>
    <property type="match status" value="1"/>
</dbReference>
<dbReference type="VEuPathDB" id="ToxoDB:ETH2_1019500"/>
<gene>
    <name evidence="3" type="ORF">ETH_00002310</name>
</gene>
<proteinExistence type="predicted"/>
<dbReference type="PANTHER" id="PTHR47219:SF9">
    <property type="entry name" value="GTPASE ACTIVATING PROTEIN AND CENTROSOME-ASSOCIATED, ISOFORM B"/>
    <property type="match status" value="1"/>
</dbReference>
<keyword evidence="4" id="KW-1185">Reference proteome</keyword>
<feature type="compositionally biased region" description="Low complexity" evidence="1">
    <location>
        <begin position="370"/>
        <end position="401"/>
    </location>
</feature>
<sequence>MIGSSEFWETEREAPLLNRNANFFCPESAAALQQRAAKLLLLLEERHGAAAVEPQLLQPDCEDEAAKRIFVLDAERTFKSPQFQQQLVAVLSSLWPEVGDYHQGLGFVAAFLLLLLPAEAVLRLCVGLHRLYLPGYFKAAPVAYVRDARVLQKLLQQQQPAVAARLASFCCPEAYCSKWFVGLNVHVLPFEALLLFFEQLLRCGAAFLFQFALALLQCCSKQLLAAAGAAEALEILRLDPKKFPNAAKAPGDEAAGSFFLKIVRDATQIHIDEKRIQELREEAMEELRMEEEKRKQRDRELGLDSDDEIIFSDEEEEAAEAADEEEAAAEVEAEAAAAAAAAAVAAVAAAAAEAESDKREAAAPGRTPCSSSSSSISSSSTGSSSSSSTISSPMNSSSSIGSDVCINSNNSTCSSSISSGSSNSSNSISGGSSNNSSSSNASSVGNGIGSSSISSSNSISSSSISSSSISSSSISSSSISSSSISSSSSSSKT</sequence>
<dbReference type="AlphaFoldDB" id="U6L2A5"/>
<evidence type="ECO:0000259" key="2">
    <source>
        <dbReference type="PROSITE" id="PS50086"/>
    </source>
</evidence>
<dbReference type="EMBL" id="HG675759">
    <property type="protein sequence ID" value="CDJ43328.1"/>
    <property type="molecule type" value="Genomic_DNA"/>
</dbReference>
<dbReference type="Proteomes" id="UP000030747">
    <property type="component" value="Unassembled WGS sequence"/>
</dbReference>
<protein>
    <submittedName>
        <fullName evidence="3">TBC domain containing protein, related</fullName>
    </submittedName>
</protein>
<dbReference type="GO" id="GO:0031267">
    <property type="term" value="F:small GTPase binding"/>
    <property type="evidence" value="ECO:0007669"/>
    <property type="project" value="TreeGrafter"/>
</dbReference>
<dbReference type="PROSITE" id="PS50086">
    <property type="entry name" value="TBC_RABGAP"/>
    <property type="match status" value="1"/>
</dbReference>
<name>U6L2A5_EIMTE</name>
<dbReference type="Pfam" id="PF00566">
    <property type="entry name" value="RabGAP-TBC"/>
    <property type="match status" value="1"/>
</dbReference>
<dbReference type="InterPro" id="IPR000195">
    <property type="entry name" value="Rab-GAP-TBC_dom"/>
</dbReference>
<reference evidence="3" key="2">
    <citation type="submission" date="2013-10" db="EMBL/GenBank/DDBJ databases">
        <authorList>
            <person name="Aslett M."/>
        </authorList>
    </citation>
    <scope>NUCLEOTIDE SEQUENCE [LARGE SCALE GENOMIC DNA]</scope>
    <source>
        <strain evidence="3">Houghton</strain>
    </source>
</reference>
<feature type="domain" description="Rab-GAP TBC" evidence="2">
    <location>
        <begin position="1"/>
        <end position="204"/>
    </location>
</feature>
<organism evidence="3 4">
    <name type="scientific">Eimeria tenella</name>
    <name type="common">Coccidian parasite</name>
    <dbReference type="NCBI Taxonomy" id="5802"/>
    <lineage>
        <taxon>Eukaryota</taxon>
        <taxon>Sar</taxon>
        <taxon>Alveolata</taxon>
        <taxon>Apicomplexa</taxon>
        <taxon>Conoidasida</taxon>
        <taxon>Coccidia</taxon>
        <taxon>Eucoccidiorida</taxon>
        <taxon>Eimeriorina</taxon>
        <taxon>Eimeriidae</taxon>
        <taxon>Eimeria</taxon>
    </lineage>
</organism>
<evidence type="ECO:0000313" key="3">
    <source>
        <dbReference type="EMBL" id="CDJ43328.1"/>
    </source>
</evidence>
<feature type="region of interest" description="Disordered" evidence="1">
    <location>
        <begin position="291"/>
        <end position="310"/>
    </location>
</feature>